<reference evidence="1" key="1">
    <citation type="submission" date="2021-03" db="EMBL/GenBank/DDBJ databases">
        <authorList>
            <consortium name="DOE Joint Genome Institute"/>
            <person name="Ahrendt S."/>
            <person name="Looney B.P."/>
            <person name="Miyauchi S."/>
            <person name="Morin E."/>
            <person name="Drula E."/>
            <person name="Courty P.E."/>
            <person name="Chicoki N."/>
            <person name="Fauchery L."/>
            <person name="Kohler A."/>
            <person name="Kuo A."/>
            <person name="Labutti K."/>
            <person name="Pangilinan J."/>
            <person name="Lipzen A."/>
            <person name="Riley R."/>
            <person name="Andreopoulos W."/>
            <person name="He G."/>
            <person name="Johnson J."/>
            <person name="Barry K.W."/>
            <person name="Grigoriev I.V."/>
            <person name="Nagy L."/>
            <person name="Hibbett D."/>
            <person name="Henrissat B."/>
            <person name="Matheny P.B."/>
            <person name="Labbe J."/>
            <person name="Martin F."/>
        </authorList>
    </citation>
    <scope>NUCLEOTIDE SEQUENCE</scope>
    <source>
        <strain evidence="1">HHB10654</strain>
    </source>
</reference>
<proteinExistence type="predicted"/>
<name>A0ACB8ST42_9AGAM</name>
<dbReference type="EMBL" id="MU277227">
    <property type="protein sequence ID" value="KAI0059387.1"/>
    <property type="molecule type" value="Genomic_DNA"/>
</dbReference>
<comment type="caution">
    <text evidence="1">The sequence shown here is derived from an EMBL/GenBank/DDBJ whole genome shotgun (WGS) entry which is preliminary data.</text>
</comment>
<protein>
    <submittedName>
        <fullName evidence="1">Uncharacterized protein</fullName>
    </submittedName>
</protein>
<accession>A0ACB8ST42</accession>
<keyword evidence="2" id="KW-1185">Reference proteome</keyword>
<organism evidence="1 2">
    <name type="scientific">Artomyces pyxidatus</name>
    <dbReference type="NCBI Taxonomy" id="48021"/>
    <lineage>
        <taxon>Eukaryota</taxon>
        <taxon>Fungi</taxon>
        <taxon>Dikarya</taxon>
        <taxon>Basidiomycota</taxon>
        <taxon>Agaricomycotina</taxon>
        <taxon>Agaricomycetes</taxon>
        <taxon>Russulales</taxon>
        <taxon>Auriscalpiaceae</taxon>
        <taxon>Artomyces</taxon>
    </lineage>
</organism>
<dbReference type="Proteomes" id="UP000814140">
    <property type="component" value="Unassembled WGS sequence"/>
</dbReference>
<evidence type="ECO:0000313" key="2">
    <source>
        <dbReference type="Proteomes" id="UP000814140"/>
    </source>
</evidence>
<gene>
    <name evidence="1" type="ORF">BV25DRAFT_1918614</name>
</gene>
<reference evidence="1" key="2">
    <citation type="journal article" date="2022" name="New Phytol.">
        <title>Evolutionary transition to the ectomycorrhizal habit in the genomes of a hyperdiverse lineage of mushroom-forming fungi.</title>
        <authorList>
            <person name="Looney B."/>
            <person name="Miyauchi S."/>
            <person name="Morin E."/>
            <person name="Drula E."/>
            <person name="Courty P.E."/>
            <person name="Kohler A."/>
            <person name="Kuo A."/>
            <person name="LaButti K."/>
            <person name="Pangilinan J."/>
            <person name="Lipzen A."/>
            <person name="Riley R."/>
            <person name="Andreopoulos W."/>
            <person name="He G."/>
            <person name="Johnson J."/>
            <person name="Nolan M."/>
            <person name="Tritt A."/>
            <person name="Barry K.W."/>
            <person name="Grigoriev I.V."/>
            <person name="Nagy L.G."/>
            <person name="Hibbett D."/>
            <person name="Henrissat B."/>
            <person name="Matheny P.B."/>
            <person name="Labbe J."/>
            <person name="Martin F.M."/>
        </authorList>
    </citation>
    <scope>NUCLEOTIDE SEQUENCE</scope>
    <source>
        <strain evidence="1">HHB10654</strain>
    </source>
</reference>
<evidence type="ECO:0000313" key="1">
    <source>
        <dbReference type="EMBL" id="KAI0059387.1"/>
    </source>
</evidence>
<sequence length="204" mass="23516">MSSMAPANSPRNQRSATSYYTRHQEARQQYQRNYNSVKRLGRRKIGQREHAVEESMRRRERTGQRGRYTTAWAHRQHNVDAARTLTMEIEEGDLSTRLVDMENSAMEGHGDNWLPVFLDAVNALIREVEAVACEAVNQHNTDEGDAAKRQEQLHGIRRILAGLHQSKEFAEQGFQAGGAAAEDKAWIWQGRSVNRTKFYSVYRW</sequence>